<dbReference type="EMBL" id="MN739646">
    <property type="protein sequence ID" value="QHT17831.1"/>
    <property type="molecule type" value="Genomic_DNA"/>
</dbReference>
<reference evidence="1" key="1">
    <citation type="journal article" date="2020" name="Nature">
        <title>Giant virus diversity and host interactions through global metagenomics.</title>
        <authorList>
            <person name="Schulz F."/>
            <person name="Roux S."/>
            <person name="Paez-Espino D."/>
            <person name="Jungbluth S."/>
            <person name="Walsh D.A."/>
            <person name="Denef V.J."/>
            <person name="McMahon K.D."/>
            <person name="Konstantinidis K.T."/>
            <person name="Eloe-Fadrosh E.A."/>
            <person name="Kyrpides N.C."/>
            <person name="Woyke T."/>
        </authorList>
    </citation>
    <scope>NUCLEOTIDE SEQUENCE</scope>
    <source>
        <strain evidence="1">GVMAG-M-3300023174-3</strain>
    </source>
</reference>
<name>A0A6C0DMW5_9ZZZZ</name>
<proteinExistence type="predicted"/>
<protein>
    <submittedName>
        <fullName evidence="1">Uncharacterized protein</fullName>
    </submittedName>
</protein>
<accession>A0A6C0DMW5</accession>
<evidence type="ECO:0000313" key="1">
    <source>
        <dbReference type="EMBL" id="QHT17831.1"/>
    </source>
</evidence>
<organism evidence="1">
    <name type="scientific">viral metagenome</name>
    <dbReference type="NCBI Taxonomy" id="1070528"/>
    <lineage>
        <taxon>unclassified sequences</taxon>
        <taxon>metagenomes</taxon>
        <taxon>organismal metagenomes</taxon>
    </lineage>
</organism>
<sequence>MDDSVPIIQNMALIIQNVHVQTSAFYIAEVVATIFRIGVVKQVAKVKGYDVNSNFCHVFVHFDHWFSTTETVLFQLALSRALYLDYEIDPRSPWRVSRIPNIYESMPVEVNMDDIWTDVRPGKIVKIYMSGEMIVELDDQPDGPYYRLDSTNFRTMEKMPLHIYTRSPYTSDGRRSEHVYASRFFYDKERSAVVNTKEINDDFPNLFATFAKRGSPAALDALLKNYDGYSLYFEKKDYDIKRLYGWDYDDWKLVDKKTKRLQRPSTKPRETETSS</sequence>
<dbReference type="AlphaFoldDB" id="A0A6C0DMW5"/>